<organism evidence="8 9">
    <name type="scientific">Clostridium novyi A str. 4552</name>
    <dbReference type="NCBI Taxonomy" id="1444289"/>
    <lineage>
        <taxon>Bacteria</taxon>
        <taxon>Bacillati</taxon>
        <taxon>Bacillota</taxon>
        <taxon>Clostridia</taxon>
        <taxon>Eubacteriales</taxon>
        <taxon>Clostridiaceae</taxon>
        <taxon>Clostridium</taxon>
    </lineage>
</organism>
<keyword evidence="6" id="KW-0813">Transport</keyword>
<reference evidence="8 9" key="1">
    <citation type="submission" date="2014-01" db="EMBL/GenBank/DDBJ databases">
        <title>Plasmidome dynamics in the species complex Clostridium novyi sensu lato converts strains of independent lineages into distinctly different pathogens.</title>
        <authorList>
            <person name="Skarin H."/>
            <person name="Segerman B."/>
        </authorList>
    </citation>
    <scope>NUCLEOTIDE SEQUENCE [LARGE SCALE GENOMIC DNA]</scope>
    <source>
        <strain evidence="8 9">4552</strain>
    </source>
</reference>
<dbReference type="EMBL" id="JENJ01000014">
    <property type="protein sequence ID" value="KGM97150.1"/>
    <property type="molecule type" value="Genomic_DNA"/>
</dbReference>
<dbReference type="PANTHER" id="PTHR30477">
    <property type="entry name" value="ABC-TRANSPORTER METAL-BINDING PROTEIN"/>
    <property type="match status" value="1"/>
</dbReference>
<dbReference type="RefSeq" id="WP_039253901.1">
    <property type="nucleotide sequence ID" value="NZ_JENJ01000014.1"/>
</dbReference>
<feature type="transmembrane region" description="Helical" evidence="7">
    <location>
        <begin position="90"/>
        <end position="114"/>
    </location>
</feature>
<evidence type="ECO:0000313" key="9">
    <source>
        <dbReference type="Proteomes" id="UP000030012"/>
    </source>
</evidence>
<protein>
    <submittedName>
        <fullName evidence="8">Membrane protein</fullName>
    </submittedName>
</protein>
<comment type="similarity">
    <text evidence="2 6">Belongs to the ABC-3 integral membrane protein family.</text>
</comment>
<name>A0A0A0IC64_CLONO</name>
<keyword evidence="4 7" id="KW-1133">Transmembrane helix</keyword>
<accession>A0A0A0IC64</accession>
<evidence type="ECO:0000256" key="4">
    <source>
        <dbReference type="ARBA" id="ARBA00022989"/>
    </source>
</evidence>
<dbReference type="PANTHER" id="PTHR30477:SF18">
    <property type="entry name" value="METAL TRANSPORT SYSTEM MEMBRANE PROTEIN CT_417-RELATED"/>
    <property type="match status" value="1"/>
</dbReference>
<evidence type="ECO:0000256" key="5">
    <source>
        <dbReference type="ARBA" id="ARBA00023136"/>
    </source>
</evidence>
<evidence type="ECO:0000256" key="1">
    <source>
        <dbReference type="ARBA" id="ARBA00004141"/>
    </source>
</evidence>
<dbReference type="Gene3D" id="1.10.3470.10">
    <property type="entry name" value="ABC transporter involved in vitamin B12 uptake, BtuC"/>
    <property type="match status" value="1"/>
</dbReference>
<dbReference type="SUPFAM" id="SSF81345">
    <property type="entry name" value="ABC transporter involved in vitamin B12 uptake, BtuC"/>
    <property type="match status" value="1"/>
</dbReference>
<dbReference type="OrthoDB" id="9798540at2"/>
<dbReference type="CDD" id="cd06550">
    <property type="entry name" value="TM_ABC_iron-siderophores_like"/>
    <property type="match status" value="1"/>
</dbReference>
<feature type="transmembrane region" description="Helical" evidence="7">
    <location>
        <begin position="176"/>
        <end position="202"/>
    </location>
</feature>
<feature type="transmembrane region" description="Helical" evidence="7">
    <location>
        <begin position="14"/>
        <end position="33"/>
    </location>
</feature>
<keyword evidence="3 6" id="KW-0812">Transmembrane</keyword>
<comment type="subcellular location">
    <subcellularLocation>
        <location evidence="6">Cell membrane</location>
        <topology evidence="6">Multi-pass membrane protein</topology>
    </subcellularLocation>
    <subcellularLocation>
        <location evidence="1">Membrane</location>
        <topology evidence="1">Multi-pass membrane protein</topology>
    </subcellularLocation>
</comment>
<evidence type="ECO:0000256" key="2">
    <source>
        <dbReference type="ARBA" id="ARBA00008034"/>
    </source>
</evidence>
<evidence type="ECO:0000313" key="8">
    <source>
        <dbReference type="EMBL" id="KGM97150.1"/>
    </source>
</evidence>
<gene>
    <name evidence="8" type="ORF">Z968_04600</name>
</gene>
<keyword evidence="5 7" id="KW-0472">Membrane</keyword>
<dbReference type="GO" id="GO:0055085">
    <property type="term" value="P:transmembrane transport"/>
    <property type="evidence" value="ECO:0007669"/>
    <property type="project" value="InterPro"/>
</dbReference>
<feature type="transmembrane region" description="Helical" evidence="7">
    <location>
        <begin position="135"/>
        <end position="156"/>
    </location>
</feature>
<dbReference type="GO" id="GO:0043190">
    <property type="term" value="C:ATP-binding cassette (ABC) transporter complex"/>
    <property type="evidence" value="ECO:0007669"/>
    <property type="project" value="InterPro"/>
</dbReference>
<comment type="caution">
    <text evidence="8">The sequence shown here is derived from an EMBL/GenBank/DDBJ whole genome shotgun (WGS) entry which is preliminary data.</text>
</comment>
<evidence type="ECO:0000256" key="3">
    <source>
        <dbReference type="ARBA" id="ARBA00022692"/>
    </source>
</evidence>
<dbReference type="Pfam" id="PF00950">
    <property type="entry name" value="ABC-3"/>
    <property type="match status" value="1"/>
</dbReference>
<dbReference type="AlphaFoldDB" id="A0A0A0IC64"/>
<dbReference type="InterPro" id="IPR001626">
    <property type="entry name" value="ABC_TroCD"/>
</dbReference>
<feature type="transmembrane region" description="Helical" evidence="7">
    <location>
        <begin position="54"/>
        <end position="78"/>
    </location>
</feature>
<evidence type="ECO:0000256" key="6">
    <source>
        <dbReference type="RuleBase" id="RU003943"/>
    </source>
</evidence>
<dbReference type="GO" id="GO:0010043">
    <property type="term" value="P:response to zinc ion"/>
    <property type="evidence" value="ECO:0007669"/>
    <property type="project" value="TreeGrafter"/>
</dbReference>
<dbReference type="InterPro" id="IPR037294">
    <property type="entry name" value="ABC_BtuC-like"/>
</dbReference>
<feature type="transmembrane region" description="Helical" evidence="7">
    <location>
        <begin position="214"/>
        <end position="233"/>
    </location>
</feature>
<proteinExistence type="inferred from homology"/>
<dbReference type="Proteomes" id="UP000030012">
    <property type="component" value="Unassembled WGS sequence"/>
</dbReference>
<sequence length="275" mass="29862">MINAFFQYAFMRHAVIAVILASVVCGIIGTIVVEKKLVMMSGGIAHTAFGGIGMGYFLGIEPMIGALIFSVLSSLGIAKINRSTNTNSDTLIGMFWSLGMALGIIFIAFTPGYPPDMNSYLFGNILRVSSMDVKIMGVLDIIVVAIIVVLFNYFKAYLFDDEFTQVLGINTSFLEYLTYVTIACTIVVLIRVVGIILVIALLTVPPAIAKQFTFNLKSIMIVSSFLGIIFGFAGLTISYYFNIASGASIIIVAVGSYILISLLKKFINKKRGNFN</sequence>
<evidence type="ECO:0000256" key="7">
    <source>
        <dbReference type="SAM" id="Phobius"/>
    </source>
</evidence>
<feature type="transmembrane region" description="Helical" evidence="7">
    <location>
        <begin position="239"/>
        <end position="263"/>
    </location>
</feature>